<dbReference type="EC" id="2.3.1.-" evidence="5"/>
<evidence type="ECO:0000256" key="5">
    <source>
        <dbReference type="RuleBase" id="RU365031"/>
    </source>
</evidence>
<gene>
    <name evidence="6" type="primary">yokD</name>
    <name evidence="6" type="ORF">Pla108_10240</name>
</gene>
<dbReference type="GO" id="GO:0046353">
    <property type="term" value="F:aminoglycoside 3-N-acetyltransferase activity"/>
    <property type="evidence" value="ECO:0007669"/>
    <property type="project" value="UniProtKB-EC"/>
</dbReference>
<dbReference type="Proteomes" id="UP000317421">
    <property type="component" value="Unassembled WGS sequence"/>
</dbReference>
<dbReference type="InterPro" id="IPR028345">
    <property type="entry name" value="Antibiotic_NAT-like"/>
</dbReference>
<dbReference type="Pfam" id="PF02522">
    <property type="entry name" value="Antibiotic_NAT"/>
    <property type="match status" value="1"/>
</dbReference>
<evidence type="ECO:0000256" key="2">
    <source>
        <dbReference type="ARBA" id="ARBA00012882"/>
    </source>
</evidence>
<comment type="caution">
    <text evidence="6">The sequence shown here is derived from an EMBL/GenBank/DDBJ whole genome shotgun (WGS) entry which is preliminary data.</text>
</comment>
<dbReference type="PANTHER" id="PTHR11104:SF0">
    <property type="entry name" value="SPBETA PROPHAGE-DERIVED AMINOGLYCOSIDE N(3')-ACETYLTRANSFERASE-LIKE PROTEIN YOKD"/>
    <property type="match status" value="1"/>
</dbReference>
<sequence>MSEADAIARSADRGPATVATLVEDLRALGATEGQTLIVHTSLSRLGWVAGGPVAVIEALITVLGDAGTLVMPTHTTGLTDPSGWSNPPVPESWWEAIRAAMPVFDPATTPADKMGAVAEAFRRYPDTARSNHPVASFAARGPLAGSITAPHPLEDAFGDGSPLGRLYAHQASILLLGVGHDNNTSLHLAEARSSDRWRDQGSPIFEGGRRIWRTYRERHHDSDGFATIAKSYAAEGGWFREGRIGSGWASLYPVRALVDFATGWMVKNGATDV</sequence>
<dbReference type="PANTHER" id="PTHR11104">
    <property type="entry name" value="AMINOGLYCOSIDE N3-ACETYLTRANSFERASE"/>
    <property type="match status" value="1"/>
</dbReference>
<keyword evidence="5" id="KW-0046">Antibiotic resistance</keyword>
<reference evidence="6 7" key="1">
    <citation type="submission" date="2019-02" db="EMBL/GenBank/DDBJ databases">
        <title>Deep-cultivation of Planctomycetes and their phenomic and genomic characterization uncovers novel biology.</title>
        <authorList>
            <person name="Wiegand S."/>
            <person name="Jogler M."/>
            <person name="Boedeker C."/>
            <person name="Pinto D."/>
            <person name="Vollmers J."/>
            <person name="Rivas-Marin E."/>
            <person name="Kohn T."/>
            <person name="Peeters S.H."/>
            <person name="Heuer A."/>
            <person name="Rast P."/>
            <person name="Oberbeckmann S."/>
            <person name="Bunk B."/>
            <person name="Jeske O."/>
            <person name="Meyerdierks A."/>
            <person name="Storesund J.E."/>
            <person name="Kallscheuer N."/>
            <person name="Luecker S."/>
            <person name="Lage O.M."/>
            <person name="Pohl T."/>
            <person name="Merkel B.J."/>
            <person name="Hornburger P."/>
            <person name="Mueller R.-W."/>
            <person name="Bruemmer F."/>
            <person name="Labrenz M."/>
            <person name="Spormann A.M."/>
            <person name="Op Den Camp H."/>
            <person name="Overmann J."/>
            <person name="Amann R."/>
            <person name="Jetten M.S.M."/>
            <person name="Mascher T."/>
            <person name="Medema M.H."/>
            <person name="Devos D.P."/>
            <person name="Kaster A.-K."/>
            <person name="Ovreas L."/>
            <person name="Rohde M."/>
            <person name="Galperin M.Y."/>
            <person name="Jogler C."/>
        </authorList>
    </citation>
    <scope>NUCLEOTIDE SEQUENCE [LARGE SCALE GENOMIC DNA]</scope>
    <source>
        <strain evidence="6 7">Pla108</strain>
    </source>
</reference>
<organism evidence="6 7">
    <name type="scientific">Botrimarina colliarenosi</name>
    <dbReference type="NCBI Taxonomy" id="2528001"/>
    <lineage>
        <taxon>Bacteria</taxon>
        <taxon>Pseudomonadati</taxon>
        <taxon>Planctomycetota</taxon>
        <taxon>Planctomycetia</taxon>
        <taxon>Pirellulales</taxon>
        <taxon>Lacipirellulaceae</taxon>
        <taxon>Botrimarina</taxon>
    </lineage>
</organism>
<proteinExistence type="inferred from homology"/>
<keyword evidence="7" id="KW-1185">Reference proteome</keyword>
<evidence type="ECO:0000313" key="7">
    <source>
        <dbReference type="Proteomes" id="UP000317421"/>
    </source>
</evidence>
<dbReference type="GO" id="GO:0046677">
    <property type="term" value="P:response to antibiotic"/>
    <property type="evidence" value="ECO:0007669"/>
    <property type="project" value="UniProtKB-KW"/>
</dbReference>
<keyword evidence="4 5" id="KW-0012">Acyltransferase</keyword>
<evidence type="ECO:0000256" key="1">
    <source>
        <dbReference type="ARBA" id="ARBA00006383"/>
    </source>
</evidence>
<protein>
    <recommendedName>
        <fullName evidence="2 5">Aminoglycoside N(3)-acetyltransferase</fullName>
        <ecNumber evidence="5">2.3.1.-</ecNumber>
    </recommendedName>
</protein>
<comment type="catalytic activity">
    <reaction evidence="5">
        <text>a 2-deoxystreptamine antibiotic + acetyl-CoA = an N(3)-acetyl-2-deoxystreptamine antibiotic + CoA + H(+)</text>
        <dbReference type="Rhea" id="RHEA:12665"/>
        <dbReference type="ChEBI" id="CHEBI:15378"/>
        <dbReference type="ChEBI" id="CHEBI:57287"/>
        <dbReference type="ChEBI" id="CHEBI:57288"/>
        <dbReference type="ChEBI" id="CHEBI:57921"/>
        <dbReference type="ChEBI" id="CHEBI:77452"/>
        <dbReference type="EC" id="2.3.1.81"/>
    </reaction>
</comment>
<evidence type="ECO:0000313" key="6">
    <source>
        <dbReference type="EMBL" id="TWU00080.1"/>
    </source>
</evidence>
<dbReference type="AlphaFoldDB" id="A0A5C6AK99"/>
<accession>A0A5C6AK99</accession>
<dbReference type="InterPro" id="IPR003679">
    <property type="entry name" value="Amioglycoside_AcTrfase"/>
</dbReference>
<dbReference type="EMBL" id="SJPR01000001">
    <property type="protein sequence ID" value="TWU00080.1"/>
    <property type="molecule type" value="Genomic_DNA"/>
</dbReference>
<evidence type="ECO:0000256" key="4">
    <source>
        <dbReference type="ARBA" id="ARBA00023315"/>
    </source>
</evidence>
<comment type="similarity">
    <text evidence="1 5">Belongs to the antibiotic N-acetyltransferase family.</text>
</comment>
<name>A0A5C6AK99_9BACT</name>
<dbReference type="OrthoDB" id="7330654at2"/>
<keyword evidence="3 5" id="KW-0808">Transferase</keyword>
<dbReference type="RefSeq" id="WP_146443618.1">
    <property type="nucleotide sequence ID" value="NZ_SJPR01000001.1"/>
</dbReference>
<dbReference type="SUPFAM" id="SSF110710">
    <property type="entry name" value="TTHA0583/YokD-like"/>
    <property type="match status" value="1"/>
</dbReference>
<evidence type="ECO:0000256" key="3">
    <source>
        <dbReference type="ARBA" id="ARBA00022679"/>
    </source>
</evidence>